<dbReference type="EMBL" id="PVQB02000477">
    <property type="protein sequence ID" value="KAF4336704.1"/>
    <property type="molecule type" value="Genomic_DNA"/>
</dbReference>
<dbReference type="Pfam" id="PF00625">
    <property type="entry name" value="Guanylate_kin"/>
    <property type="match status" value="1"/>
</dbReference>
<dbReference type="SUPFAM" id="SSF52540">
    <property type="entry name" value="P-loop containing nucleoside triphosphate hydrolases"/>
    <property type="match status" value="1"/>
</dbReference>
<evidence type="ECO:0000313" key="5">
    <source>
        <dbReference type="EMBL" id="KAF4336704.1"/>
    </source>
</evidence>
<accession>A0A9P5DVW0</accession>
<dbReference type="PANTHER" id="PTHR23117:SF13">
    <property type="entry name" value="GUANYLATE KINASE"/>
    <property type="match status" value="1"/>
</dbReference>
<dbReference type="GO" id="GO:0005829">
    <property type="term" value="C:cytosol"/>
    <property type="evidence" value="ECO:0007669"/>
    <property type="project" value="TreeGrafter"/>
</dbReference>
<proteinExistence type="inferred from homology"/>
<feature type="domain" description="Guanylate kinase-like" evidence="4">
    <location>
        <begin position="56"/>
        <end position="234"/>
    </location>
</feature>
<dbReference type="GO" id="GO:0004385">
    <property type="term" value="F:GMP kinase activity"/>
    <property type="evidence" value="ECO:0007669"/>
    <property type="project" value="TreeGrafter"/>
</dbReference>
<dbReference type="Proteomes" id="UP000730481">
    <property type="component" value="Unassembled WGS sequence"/>
</dbReference>
<sequence>MPSREACSFATPDRVYNAADVTQKPSCVLTGLDSYLKLTQLTARRKHVKFSIPTDIRPIILSGPQGDGKNNFIQNLKDNHPTIFALPVVHTTRKPQPGETEGDEYSFISVPEFMEMLNGDKFVEHTLYKGHFYATSRAAVANEMLQGRVPILNFSKEGYQTIDEPWDYFGRHVFIKPRGLDLLEKALRQGNAMHEAEKEMWQEIKSTYGDRFYVKKIANDYVGRAQKELESFVFTSN</sequence>
<reference evidence="5" key="2">
    <citation type="submission" date="2020-02" db="EMBL/GenBank/DDBJ databases">
        <title>Identification and distribution of gene clusters putatively required for synthesis of sphingolipid metabolism inhibitors in phylogenetically diverse species of the filamentous fungus Fusarium.</title>
        <authorList>
            <person name="Kim H.-S."/>
            <person name="Busman M."/>
            <person name="Brown D.W."/>
            <person name="Divon H."/>
            <person name="Uhlig S."/>
            <person name="Proctor R.H."/>
        </authorList>
    </citation>
    <scope>NUCLEOTIDE SEQUENCE</scope>
    <source>
        <strain evidence="5">NRRL 25174</strain>
    </source>
</reference>
<dbReference type="OrthoDB" id="6334211at2759"/>
<evidence type="ECO:0000313" key="6">
    <source>
        <dbReference type="Proteomes" id="UP000730481"/>
    </source>
</evidence>
<name>A0A9P5DVW0_9HYPO</name>
<evidence type="ECO:0000256" key="3">
    <source>
        <dbReference type="ARBA" id="ARBA00022777"/>
    </source>
</evidence>
<keyword evidence="3 5" id="KW-0418">Kinase</keyword>
<protein>
    <submittedName>
        <fullName evidence="5">Guanylate kinase</fullName>
    </submittedName>
</protein>
<gene>
    <name evidence="5" type="ORF">FBEOM_9450</name>
</gene>
<comment type="caution">
    <text evidence="5">The sequence shown here is derived from an EMBL/GenBank/DDBJ whole genome shotgun (WGS) entry which is preliminary data.</text>
</comment>
<comment type="similarity">
    <text evidence="1">Belongs to the guanylate kinase family.</text>
</comment>
<keyword evidence="6" id="KW-1185">Reference proteome</keyword>
<dbReference type="PROSITE" id="PS50052">
    <property type="entry name" value="GUANYLATE_KINASE_2"/>
    <property type="match status" value="1"/>
</dbReference>
<evidence type="ECO:0000256" key="1">
    <source>
        <dbReference type="ARBA" id="ARBA00005790"/>
    </source>
</evidence>
<dbReference type="Gene3D" id="3.40.50.300">
    <property type="entry name" value="P-loop containing nucleotide triphosphate hydrolases"/>
    <property type="match status" value="1"/>
</dbReference>
<keyword evidence="2" id="KW-0808">Transferase</keyword>
<dbReference type="InterPro" id="IPR008144">
    <property type="entry name" value="Guanylate_kin-like_dom"/>
</dbReference>
<organism evidence="5 6">
    <name type="scientific">Fusarium beomiforme</name>
    <dbReference type="NCBI Taxonomy" id="44412"/>
    <lineage>
        <taxon>Eukaryota</taxon>
        <taxon>Fungi</taxon>
        <taxon>Dikarya</taxon>
        <taxon>Ascomycota</taxon>
        <taxon>Pezizomycotina</taxon>
        <taxon>Sordariomycetes</taxon>
        <taxon>Hypocreomycetidae</taxon>
        <taxon>Hypocreales</taxon>
        <taxon>Nectriaceae</taxon>
        <taxon>Fusarium</taxon>
        <taxon>Fusarium burgessii species complex</taxon>
    </lineage>
</organism>
<dbReference type="SMART" id="SM00072">
    <property type="entry name" value="GuKc"/>
    <property type="match status" value="1"/>
</dbReference>
<dbReference type="InterPro" id="IPR027417">
    <property type="entry name" value="P-loop_NTPase"/>
</dbReference>
<dbReference type="InterPro" id="IPR008145">
    <property type="entry name" value="GK/Ca_channel_bsu"/>
</dbReference>
<reference evidence="5" key="1">
    <citation type="journal article" date="2017" name="Mycologia">
        <title>Fusarium algeriense, sp. nov., a novel toxigenic crown rot pathogen of durum wheat from Algeria is nested in the Fusarium burgessii species complex.</title>
        <authorList>
            <person name="Laraba I."/>
            <person name="Keddad A."/>
            <person name="Boureghda H."/>
            <person name="Abdallah N."/>
            <person name="Vaughan M.M."/>
            <person name="Proctor R.H."/>
            <person name="Busman M."/>
            <person name="O'Donnell K."/>
        </authorList>
    </citation>
    <scope>NUCLEOTIDE SEQUENCE</scope>
    <source>
        <strain evidence="5">NRRL 25174</strain>
    </source>
</reference>
<dbReference type="PANTHER" id="PTHR23117">
    <property type="entry name" value="GUANYLATE KINASE-RELATED"/>
    <property type="match status" value="1"/>
</dbReference>
<evidence type="ECO:0000256" key="2">
    <source>
        <dbReference type="ARBA" id="ARBA00022679"/>
    </source>
</evidence>
<evidence type="ECO:0000259" key="4">
    <source>
        <dbReference type="PROSITE" id="PS50052"/>
    </source>
</evidence>
<dbReference type="AlphaFoldDB" id="A0A9P5DVW0"/>